<dbReference type="PANTHER" id="PTHR12993:SF30">
    <property type="entry name" value="N-ACETYL-ALPHA-D-GLUCOSAMINYL L-MALATE DEACETYLASE 1"/>
    <property type="match status" value="1"/>
</dbReference>
<gene>
    <name evidence="1" type="ORF">BCY89_20865</name>
</gene>
<dbReference type="InterPro" id="IPR003737">
    <property type="entry name" value="GlcNAc_PI_deacetylase-related"/>
</dbReference>
<evidence type="ECO:0008006" key="3">
    <source>
        <dbReference type="Google" id="ProtNLM"/>
    </source>
</evidence>
<dbReference type="GO" id="GO:0016811">
    <property type="term" value="F:hydrolase activity, acting on carbon-nitrogen (but not peptide) bonds, in linear amides"/>
    <property type="evidence" value="ECO:0007669"/>
    <property type="project" value="TreeGrafter"/>
</dbReference>
<dbReference type="AlphaFoldDB" id="A0A420G7L8"/>
<evidence type="ECO:0000313" key="2">
    <source>
        <dbReference type="Proteomes" id="UP000286402"/>
    </source>
</evidence>
<dbReference type="Pfam" id="PF02585">
    <property type="entry name" value="PIG-L"/>
    <property type="match status" value="1"/>
</dbReference>
<accession>A0A420G7L8</accession>
<comment type="caution">
    <text evidence="1">The sequence shown here is derived from an EMBL/GenBank/DDBJ whole genome shotgun (WGS) entry which is preliminary data.</text>
</comment>
<dbReference type="PANTHER" id="PTHR12993">
    <property type="entry name" value="N-ACETYLGLUCOSAMINYL-PHOSPHATIDYLINOSITOL DE-N-ACETYLASE-RELATED"/>
    <property type="match status" value="1"/>
</dbReference>
<dbReference type="SUPFAM" id="SSF102588">
    <property type="entry name" value="LmbE-like"/>
    <property type="match status" value="1"/>
</dbReference>
<proteinExistence type="predicted"/>
<name>A0A420G7L8_9SPHI</name>
<dbReference type="EMBL" id="MCAQ01000002">
    <property type="protein sequence ID" value="RKF41164.1"/>
    <property type="molecule type" value="Genomic_DNA"/>
</dbReference>
<reference evidence="1 2" key="1">
    <citation type="submission" date="2016-07" db="EMBL/GenBank/DDBJ databases">
        <title>Genome analysis of Sphingobacterium siyangense T12B17.</title>
        <authorList>
            <person name="Xu D."/>
            <person name="Su Y."/>
            <person name="Zheng S."/>
        </authorList>
    </citation>
    <scope>NUCLEOTIDE SEQUENCE [LARGE SCALE GENOMIC DNA]</scope>
    <source>
        <strain evidence="1 2">T12B17</strain>
    </source>
</reference>
<dbReference type="RefSeq" id="WP_183043855.1">
    <property type="nucleotide sequence ID" value="NZ_CP070350.1"/>
</dbReference>
<evidence type="ECO:0000313" key="1">
    <source>
        <dbReference type="EMBL" id="RKF41164.1"/>
    </source>
</evidence>
<dbReference type="Gene3D" id="3.40.50.10320">
    <property type="entry name" value="LmbE-like"/>
    <property type="match status" value="1"/>
</dbReference>
<keyword evidence="2" id="KW-1185">Reference proteome</keyword>
<sequence length="284" mass="32541">MIRLFLFAALFLLQTTLSVAQKSLKIMIIFAHPDEGEKYTGGIAALYTKMGHQVKFMSLTNGDAGHYAMNPVELTKMRYQEAMESKRILALDAYEVLDYHDKYLKNTKEAQEKVIKSIQDWQADVVFTYYPAEGGHIDNMTAGYIVRDAAPNLQMKKKPVFVYVRDYHTIKFSYIPDFAVAIDPVWQVKLAALGAHRSQLADVIPHSMGILDEVRADPEKQKKIIYDNAYPFSSVTDINRPALLKWYGKDSAGIKYIESYEIAEFGRQLEEKEMPLFFPMLSQR</sequence>
<protein>
    <recommendedName>
        <fullName evidence="3">GlcNAc-PI de-N-acetylase</fullName>
    </recommendedName>
</protein>
<dbReference type="Proteomes" id="UP000286402">
    <property type="component" value="Unassembled WGS sequence"/>
</dbReference>
<organism evidence="1 2">
    <name type="scientific">Sphingobacterium siyangense</name>
    <dbReference type="NCBI Taxonomy" id="459529"/>
    <lineage>
        <taxon>Bacteria</taxon>
        <taxon>Pseudomonadati</taxon>
        <taxon>Bacteroidota</taxon>
        <taxon>Sphingobacteriia</taxon>
        <taxon>Sphingobacteriales</taxon>
        <taxon>Sphingobacteriaceae</taxon>
        <taxon>Sphingobacterium</taxon>
    </lineage>
</organism>
<dbReference type="InterPro" id="IPR024078">
    <property type="entry name" value="LmbE-like_dom_sf"/>
</dbReference>